<sequence length="383" mass="42669">MAAIQVVLATISCLVSNEVNSALTLPLTTEGVYAALKSMTGDGSPGLDEMSVMFYTNYWHIIGEVVTQSVLKVLNDGGDPSSFNTTLITLIPKSKSLNNVLIVFELIHSLKHLKRCKQGYSAIKLNMIKAFNKVEWHFTQGMMLTLGFSFPGCSYHPMHLHCHLLFPAKWFGLRLLKHRYFKNSSFIDAESGSYPSMTWRGEYHSTRSSLSCFHKDGSSSSRASIGMPKWMNPPSGKLKLNTDAAMNTMIRKVPNNNNNRPLPANEQVLPGHHMGQNDSRNVRLRSSGRGNSRNNNSDCGGNSGRTAQQRVWRSCQSDQPREGNSQSRNDKPRGRREDPAINSEYCPNYPDGHGNNEAESRVNDQPNPGMKGLPSRRVVCPNR</sequence>
<evidence type="ECO:0000313" key="2">
    <source>
        <dbReference type="EnsemblPlants" id="cds.evm.model.02.1392"/>
    </source>
</evidence>
<evidence type="ECO:0000256" key="1">
    <source>
        <dbReference type="SAM" id="MobiDB-lite"/>
    </source>
</evidence>
<dbReference type="Gramene" id="evm.model.02.1392">
    <property type="protein sequence ID" value="cds.evm.model.02.1392"/>
    <property type="gene ID" value="evm.TU.02.1392"/>
</dbReference>
<organism evidence="2 3">
    <name type="scientific">Cannabis sativa</name>
    <name type="common">Hemp</name>
    <name type="synonym">Marijuana</name>
    <dbReference type="NCBI Taxonomy" id="3483"/>
    <lineage>
        <taxon>Eukaryota</taxon>
        <taxon>Viridiplantae</taxon>
        <taxon>Streptophyta</taxon>
        <taxon>Embryophyta</taxon>
        <taxon>Tracheophyta</taxon>
        <taxon>Spermatophyta</taxon>
        <taxon>Magnoliopsida</taxon>
        <taxon>eudicotyledons</taxon>
        <taxon>Gunneridae</taxon>
        <taxon>Pentapetalae</taxon>
        <taxon>rosids</taxon>
        <taxon>fabids</taxon>
        <taxon>Rosales</taxon>
        <taxon>Cannabaceae</taxon>
        <taxon>Cannabis</taxon>
    </lineage>
</organism>
<accession>A0A803NTF9</accession>
<proteinExistence type="predicted"/>
<reference evidence="2" key="1">
    <citation type="submission" date="2018-11" db="EMBL/GenBank/DDBJ databases">
        <authorList>
            <person name="Grassa J C."/>
        </authorList>
    </citation>
    <scope>NUCLEOTIDE SEQUENCE [LARGE SCALE GENOMIC DNA]</scope>
</reference>
<dbReference type="AlphaFoldDB" id="A0A803NTF9"/>
<evidence type="ECO:0008006" key="4">
    <source>
        <dbReference type="Google" id="ProtNLM"/>
    </source>
</evidence>
<keyword evidence="3" id="KW-1185">Reference proteome</keyword>
<reference evidence="2" key="2">
    <citation type="submission" date="2021-03" db="UniProtKB">
        <authorList>
            <consortium name="EnsemblPlants"/>
        </authorList>
    </citation>
    <scope>IDENTIFICATION</scope>
</reference>
<feature type="compositionally biased region" description="Polar residues" evidence="1">
    <location>
        <begin position="306"/>
        <end position="327"/>
    </location>
</feature>
<dbReference type="Proteomes" id="UP000596661">
    <property type="component" value="Chromosome 2"/>
</dbReference>
<dbReference type="EMBL" id="UZAU01000187">
    <property type="status" value="NOT_ANNOTATED_CDS"/>
    <property type="molecule type" value="Genomic_DNA"/>
</dbReference>
<protein>
    <recommendedName>
        <fullName evidence="4">Reverse transcriptase domain-containing protein</fullName>
    </recommendedName>
</protein>
<name>A0A803NTF9_CANSA</name>
<feature type="region of interest" description="Disordered" evidence="1">
    <location>
        <begin position="252"/>
        <end position="383"/>
    </location>
</feature>
<dbReference type="EnsemblPlants" id="evm.model.02.1392">
    <property type="protein sequence ID" value="cds.evm.model.02.1392"/>
    <property type="gene ID" value="evm.TU.02.1392"/>
</dbReference>
<feature type="region of interest" description="Disordered" evidence="1">
    <location>
        <begin position="220"/>
        <end position="240"/>
    </location>
</feature>
<evidence type="ECO:0000313" key="3">
    <source>
        <dbReference type="Proteomes" id="UP000596661"/>
    </source>
</evidence>
<feature type="compositionally biased region" description="Low complexity" evidence="1">
    <location>
        <begin position="284"/>
        <end position="300"/>
    </location>
</feature>
<feature type="compositionally biased region" description="Basic and acidic residues" evidence="1">
    <location>
        <begin position="328"/>
        <end position="339"/>
    </location>
</feature>